<dbReference type="PANTHER" id="PTHR38445:SF12">
    <property type="entry name" value="GNTR-FAMILY TRANSCRIPTIONAL REGULATOR"/>
    <property type="match status" value="1"/>
</dbReference>
<dbReference type="EMBL" id="FWXW01000007">
    <property type="protein sequence ID" value="SMC80732.1"/>
    <property type="molecule type" value="Genomic_DNA"/>
</dbReference>
<keyword evidence="6" id="KW-1185">Reference proteome</keyword>
<sequence length="129" mass="13989">MLLTVDFSSEEPIYMQIRNGIVAGIAMGKLQDGDPLPSVRTLGGELGVNLHTVNKAYRLLRNEGFIRLLPSRGAEVQAGEAAKNAALFLDAAGNSLRNLISEAVTRHVDRSAIHAMIDTLYDELEGQKT</sequence>
<proteinExistence type="predicted"/>
<dbReference type="AlphaFoldDB" id="A0A1W2C779"/>
<evidence type="ECO:0000256" key="3">
    <source>
        <dbReference type="ARBA" id="ARBA00023163"/>
    </source>
</evidence>
<dbReference type="InterPro" id="IPR036388">
    <property type="entry name" value="WH-like_DNA-bd_sf"/>
</dbReference>
<name>A0A1W2C779_9FIRM</name>
<evidence type="ECO:0000313" key="6">
    <source>
        <dbReference type="Proteomes" id="UP000192790"/>
    </source>
</evidence>
<evidence type="ECO:0000256" key="1">
    <source>
        <dbReference type="ARBA" id="ARBA00023015"/>
    </source>
</evidence>
<dbReference type="SMART" id="SM00345">
    <property type="entry name" value="HTH_GNTR"/>
    <property type="match status" value="1"/>
</dbReference>
<dbReference type="RefSeq" id="WP_084235267.1">
    <property type="nucleotide sequence ID" value="NZ_FWXW01000007.1"/>
</dbReference>
<dbReference type="InterPro" id="IPR000524">
    <property type="entry name" value="Tscrpt_reg_HTH_GntR"/>
</dbReference>
<dbReference type="Gene3D" id="1.10.10.10">
    <property type="entry name" value="Winged helix-like DNA-binding domain superfamily/Winged helix DNA-binding domain"/>
    <property type="match status" value="1"/>
</dbReference>
<evidence type="ECO:0000259" key="4">
    <source>
        <dbReference type="PROSITE" id="PS50949"/>
    </source>
</evidence>
<dbReference type="Proteomes" id="UP000192790">
    <property type="component" value="Unassembled WGS sequence"/>
</dbReference>
<gene>
    <name evidence="5" type="ORF">SAMN02745168_2596</name>
</gene>
<evidence type="ECO:0000256" key="2">
    <source>
        <dbReference type="ARBA" id="ARBA00023125"/>
    </source>
</evidence>
<keyword evidence="2 5" id="KW-0238">DNA-binding</keyword>
<dbReference type="STRING" id="1122930.SAMN02745168_2596"/>
<dbReference type="SUPFAM" id="SSF46785">
    <property type="entry name" value="Winged helix' DNA-binding domain"/>
    <property type="match status" value="1"/>
</dbReference>
<evidence type="ECO:0000313" key="5">
    <source>
        <dbReference type="EMBL" id="SMC80732.1"/>
    </source>
</evidence>
<dbReference type="OrthoDB" id="9802328at2"/>
<dbReference type="PROSITE" id="PS50949">
    <property type="entry name" value="HTH_GNTR"/>
    <property type="match status" value="1"/>
</dbReference>
<dbReference type="PANTHER" id="PTHR38445">
    <property type="entry name" value="HTH-TYPE TRANSCRIPTIONAL REPRESSOR YTRA"/>
    <property type="match status" value="1"/>
</dbReference>
<dbReference type="CDD" id="cd07377">
    <property type="entry name" value="WHTH_GntR"/>
    <property type="match status" value="1"/>
</dbReference>
<organism evidence="5 6">
    <name type="scientific">Papillibacter cinnamivorans DSM 12816</name>
    <dbReference type="NCBI Taxonomy" id="1122930"/>
    <lineage>
        <taxon>Bacteria</taxon>
        <taxon>Bacillati</taxon>
        <taxon>Bacillota</taxon>
        <taxon>Clostridia</taxon>
        <taxon>Eubacteriales</taxon>
        <taxon>Oscillospiraceae</taxon>
        <taxon>Papillibacter</taxon>
    </lineage>
</organism>
<keyword evidence="3" id="KW-0804">Transcription</keyword>
<keyword evidence="1" id="KW-0805">Transcription regulation</keyword>
<dbReference type="GO" id="GO:0003700">
    <property type="term" value="F:DNA-binding transcription factor activity"/>
    <property type="evidence" value="ECO:0007669"/>
    <property type="project" value="InterPro"/>
</dbReference>
<accession>A0A1W2C779</accession>
<protein>
    <submittedName>
        <fullName evidence="5">DNA-binding transcriptional regulator YhcF, GntR family</fullName>
    </submittedName>
</protein>
<feature type="domain" description="HTH gntR-type" evidence="4">
    <location>
        <begin position="11"/>
        <end position="79"/>
    </location>
</feature>
<reference evidence="5 6" key="1">
    <citation type="submission" date="2017-04" db="EMBL/GenBank/DDBJ databases">
        <authorList>
            <person name="Afonso C.L."/>
            <person name="Miller P.J."/>
            <person name="Scott M.A."/>
            <person name="Spackman E."/>
            <person name="Goraichik I."/>
            <person name="Dimitrov K.M."/>
            <person name="Suarez D.L."/>
            <person name="Swayne D.E."/>
        </authorList>
    </citation>
    <scope>NUCLEOTIDE SEQUENCE [LARGE SCALE GENOMIC DNA]</scope>
    <source>
        <strain evidence="5 6">DSM 12816</strain>
    </source>
</reference>
<dbReference type="GO" id="GO:0003677">
    <property type="term" value="F:DNA binding"/>
    <property type="evidence" value="ECO:0007669"/>
    <property type="project" value="UniProtKB-KW"/>
</dbReference>
<dbReference type="Pfam" id="PF00392">
    <property type="entry name" value="GntR"/>
    <property type="match status" value="1"/>
</dbReference>
<dbReference type="InterPro" id="IPR036390">
    <property type="entry name" value="WH_DNA-bd_sf"/>
</dbReference>